<dbReference type="InParanoid" id="A0A061FND4"/>
<sequence length="120" mass="14220">MNEGETKTHVKLKQPCQAVVAADASHLRNIRERPRQRRHRRKPGSTVTYRDQSDHGYGWLLPGWVAEERRMLTGRLYTYYYDRWGRQYNTKREVLYRLAVCGLILVEVHSEAADDDRRSC</sequence>
<dbReference type="EMBL" id="CM001888">
    <property type="protein sequence ID" value="EOY18147.1"/>
    <property type="molecule type" value="Genomic_DNA"/>
</dbReference>
<evidence type="ECO:0000313" key="3">
    <source>
        <dbReference type="Proteomes" id="UP000026915"/>
    </source>
</evidence>
<evidence type="ECO:0000313" key="2">
    <source>
        <dbReference type="EMBL" id="EOY18147.1"/>
    </source>
</evidence>
<keyword evidence="3" id="KW-1185">Reference proteome</keyword>
<proteinExistence type="predicted"/>
<evidence type="ECO:0008006" key="4">
    <source>
        <dbReference type="Google" id="ProtNLM"/>
    </source>
</evidence>
<feature type="compositionally biased region" description="Basic residues" evidence="1">
    <location>
        <begin position="34"/>
        <end position="43"/>
    </location>
</feature>
<dbReference type="eggNOG" id="ENOG502SW8Q">
    <property type="taxonomic scope" value="Eukaryota"/>
</dbReference>
<protein>
    <recommendedName>
        <fullName evidence="4">MBD domain-containing protein</fullName>
    </recommendedName>
</protein>
<dbReference type="HOGENOM" id="CLU_2053920_0_0_1"/>
<feature type="region of interest" description="Disordered" evidence="1">
    <location>
        <begin position="27"/>
        <end position="51"/>
    </location>
</feature>
<name>A0A061FND4_THECC</name>
<organism evidence="2 3">
    <name type="scientific">Theobroma cacao</name>
    <name type="common">Cacao</name>
    <name type="synonym">Cocoa</name>
    <dbReference type="NCBI Taxonomy" id="3641"/>
    <lineage>
        <taxon>Eukaryota</taxon>
        <taxon>Viridiplantae</taxon>
        <taxon>Streptophyta</taxon>
        <taxon>Embryophyta</taxon>
        <taxon>Tracheophyta</taxon>
        <taxon>Spermatophyta</taxon>
        <taxon>Magnoliopsida</taxon>
        <taxon>eudicotyledons</taxon>
        <taxon>Gunneridae</taxon>
        <taxon>Pentapetalae</taxon>
        <taxon>rosids</taxon>
        <taxon>malvids</taxon>
        <taxon>Malvales</taxon>
        <taxon>Malvaceae</taxon>
        <taxon>Byttnerioideae</taxon>
        <taxon>Theobroma</taxon>
    </lineage>
</organism>
<dbReference type="Gramene" id="EOY18147">
    <property type="protein sequence ID" value="EOY18147"/>
    <property type="gene ID" value="TCM_042764"/>
</dbReference>
<evidence type="ECO:0000256" key="1">
    <source>
        <dbReference type="SAM" id="MobiDB-lite"/>
    </source>
</evidence>
<accession>A0A061FND4</accession>
<dbReference type="AlphaFoldDB" id="A0A061FND4"/>
<dbReference type="Proteomes" id="UP000026915">
    <property type="component" value="Chromosome 10"/>
</dbReference>
<reference evidence="2 3" key="1">
    <citation type="journal article" date="2013" name="Genome Biol.">
        <title>The genome sequence of the most widely cultivated cacao type and its use to identify candidate genes regulating pod color.</title>
        <authorList>
            <person name="Motamayor J.C."/>
            <person name="Mockaitis K."/>
            <person name="Schmutz J."/>
            <person name="Haiminen N."/>
            <person name="Iii D.L."/>
            <person name="Cornejo O."/>
            <person name="Findley S.D."/>
            <person name="Zheng P."/>
            <person name="Utro F."/>
            <person name="Royaert S."/>
            <person name="Saski C."/>
            <person name="Jenkins J."/>
            <person name="Podicheti R."/>
            <person name="Zhao M."/>
            <person name="Scheffler B.E."/>
            <person name="Stack J.C."/>
            <person name="Feltus F.A."/>
            <person name="Mustiga G.M."/>
            <person name="Amores F."/>
            <person name="Phillips W."/>
            <person name="Marelli J.P."/>
            <person name="May G.D."/>
            <person name="Shapiro H."/>
            <person name="Ma J."/>
            <person name="Bustamante C.D."/>
            <person name="Schnell R.J."/>
            <person name="Main D."/>
            <person name="Gilbert D."/>
            <person name="Parida L."/>
            <person name="Kuhn D.N."/>
        </authorList>
    </citation>
    <scope>NUCLEOTIDE SEQUENCE [LARGE SCALE GENOMIC DNA]</scope>
    <source>
        <strain evidence="3">cv. Matina 1-6</strain>
    </source>
</reference>
<gene>
    <name evidence="2" type="ORF">TCM_042764</name>
</gene>